<proteinExistence type="predicted"/>
<organism evidence="1 2">
    <name type="scientific">Ideonella lacteola</name>
    <dbReference type="NCBI Taxonomy" id="2984193"/>
    <lineage>
        <taxon>Bacteria</taxon>
        <taxon>Pseudomonadati</taxon>
        <taxon>Pseudomonadota</taxon>
        <taxon>Betaproteobacteria</taxon>
        <taxon>Burkholderiales</taxon>
        <taxon>Sphaerotilaceae</taxon>
        <taxon>Ideonella</taxon>
    </lineage>
</organism>
<dbReference type="EMBL" id="JBBUTG010000001">
    <property type="protein sequence ID" value="MEK8029192.1"/>
    <property type="molecule type" value="Genomic_DNA"/>
</dbReference>
<dbReference type="Proteomes" id="UP001371218">
    <property type="component" value="Unassembled WGS sequence"/>
</dbReference>
<sequence length="249" mass="28431">MINPELHKKPVALDRVSHRNLRVRREQSALDATSHLNAFFITAAEFADACKEYPILFLRAGKDEQGKDLVAPVTVFGLLKGENLVYRHGRWTMRYVPALLRAYPFAMAPTPDKQYIVCFDETSPVFSQTEGEALFDDKGEPTKYLNEIRDFVEKIEVEVERTRMAGRKMMEFGLLQEKRFDATLPDGTPLSIDGFMAVDEERMKNLKDAEIVELQRTGLLALVHFHMASMSNISRLLEIHVEKRAGEAK</sequence>
<evidence type="ECO:0000313" key="1">
    <source>
        <dbReference type="EMBL" id="MEK8029192.1"/>
    </source>
</evidence>
<dbReference type="Pfam" id="PF07277">
    <property type="entry name" value="SapC"/>
    <property type="match status" value="1"/>
</dbReference>
<reference evidence="1 2" key="1">
    <citation type="submission" date="2024-04" db="EMBL/GenBank/DDBJ databases">
        <title>Novel species of the genus Ideonella isolated from streams.</title>
        <authorList>
            <person name="Lu H."/>
        </authorList>
    </citation>
    <scope>NUCLEOTIDE SEQUENCE [LARGE SCALE GENOMIC DNA]</scope>
    <source>
        <strain evidence="1 2">DXS29W</strain>
    </source>
</reference>
<protein>
    <submittedName>
        <fullName evidence="1">SapC family protein</fullName>
    </submittedName>
</protein>
<gene>
    <name evidence="1" type="ORF">AACH06_00040</name>
</gene>
<name>A0ABU9BJY9_9BURK</name>
<dbReference type="RefSeq" id="WP_341423537.1">
    <property type="nucleotide sequence ID" value="NZ_JBBUTG010000001.1"/>
</dbReference>
<comment type="caution">
    <text evidence="1">The sequence shown here is derived from an EMBL/GenBank/DDBJ whole genome shotgun (WGS) entry which is preliminary data.</text>
</comment>
<dbReference type="InterPro" id="IPR010836">
    <property type="entry name" value="SapC"/>
</dbReference>
<keyword evidence="2" id="KW-1185">Reference proteome</keyword>
<accession>A0ABU9BJY9</accession>
<evidence type="ECO:0000313" key="2">
    <source>
        <dbReference type="Proteomes" id="UP001371218"/>
    </source>
</evidence>